<feature type="compositionally biased region" description="Pro residues" evidence="3">
    <location>
        <begin position="258"/>
        <end position="323"/>
    </location>
</feature>
<reference evidence="5" key="1">
    <citation type="submission" date="2025-08" db="UniProtKB">
        <authorList>
            <consortium name="RefSeq"/>
        </authorList>
    </citation>
    <scope>IDENTIFICATION</scope>
    <source>
        <tissue evidence="5">Muscle</tissue>
    </source>
</reference>
<dbReference type="PANTHER" id="PTHR13037:SF24">
    <property type="entry name" value="POLYCOMB PROTEIN PCL-RELATED"/>
    <property type="match status" value="1"/>
</dbReference>
<keyword evidence="1" id="KW-0945">Host-virus interaction</keyword>
<feature type="region of interest" description="Disordered" evidence="3">
    <location>
        <begin position="253"/>
        <end position="337"/>
    </location>
</feature>
<gene>
    <name evidence="5" type="primary">LOC117211144</name>
</gene>
<evidence type="ECO:0000256" key="3">
    <source>
        <dbReference type="SAM" id="MobiDB-lite"/>
    </source>
</evidence>
<dbReference type="RefSeq" id="XP_033310657.1">
    <property type="nucleotide sequence ID" value="XM_033454766.1"/>
</dbReference>
<dbReference type="KEGG" id="bbif:117211144"/>
<proteinExistence type="predicted"/>
<feature type="coiled-coil region" evidence="2">
    <location>
        <begin position="133"/>
        <end position="185"/>
    </location>
</feature>
<dbReference type="PANTHER" id="PTHR13037">
    <property type="entry name" value="FORMIN"/>
    <property type="match status" value="1"/>
</dbReference>
<evidence type="ECO:0000313" key="4">
    <source>
        <dbReference type="Proteomes" id="UP000515164"/>
    </source>
</evidence>
<accession>A0A6P8N7A6</accession>
<dbReference type="SUPFAM" id="SSF48371">
    <property type="entry name" value="ARM repeat"/>
    <property type="match status" value="1"/>
</dbReference>
<keyword evidence="2" id="KW-0175">Coiled coil</keyword>
<dbReference type="Proteomes" id="UP000515164">
    <property type="component" value="Unplaced"/>
</dbReference>
<dbReference type="InterPro" id="IPR016024">
    <property type="entry name" value="ARM-type_fold"/>
</dbReference>
<protein>
    <submittedName>
        <fullName evidence="5">Uncharacterized protein LOC117211144 isoform X1</fullName>
    </submittedName>
</protein>
<evidence type="ECO:0000256" key="2">
    <source>
        <dbReference type="SAM" id="Coils"/>
    </source>
</evidence>
<sequence>MDDNLSDLKTDETAQEDISNLDKLTQSYLLLKKKIAGTHELIKKYNDKTKKCERLKQELDTASKAIKETTCNYNSTLAKIIKLELQNTEYKKSIETLTTQVNEANIKAAADQQHIQQLICKIKDTEEDQNHKIIQYDLEKSSLQVRIKELEQELKNVKKSYDTKIKKMEKKISVKNEDKAKLQDVGTNTLTRKTIMQNPEVTDKSVLTDDFYNVKDVLYPIFCDNCDVLLDPPPLEKICTIMSNSCPKLIEKIQSPPKRFPSPPKRFPSPPKRSPSPPKRSPSPPKRSPSPPKRSPSPPKRSPSPPKRSPSPPKRSPSPPKRSPSPLQSSIDIRDGQRCKTETLLTLSDTSSQHLPNQNNRVEFIPTSLLTPHTISLGRSDYCNTFPPTSNLIDPSTYYIGSTPLNPLSRTDSNTTNQNNHCENMVTPTLSIILSLQKRIDVLEMKMKMKEKLNKKGLNQNNSCCQHHHLNACSMYDINNSMRFNFNELRKLMDAYRRKETKKFNGHKTLRKLSRLKCKRLQNVYTGFWKVESIVNKTERTSLKKKLKKSKYRNSFLRKSDNLLHSTEDIEELTGDSKTNINVESKSVLRIRRSSLSSNSDHTNRNEAEAKIVRNLVECSKSVGGETDSGILSDSIESGKLIRSEANTDIYSALTEHKSAIEIKSSMENESCSIEHIKPVNESPIKVVHVSHLVKLDKSIEKTNTLNTDMSETPQSDRKRKISESEIKKSVIRPKLLEKIKNLKKNSKIMKTCQNVLEHQDMQNYEHENGNISKKQEGLDNNSQVVKKDDYIPKKKSRIAHVPKNTMIKQKKLNNVPEFKKQLIKDLENANCTDLNELKGDNNELQKLCGNNIQETQLISSKVHSSSTENIVGDAVHEISITDIKNLSSNVRNKTCGQDTNITFKTNSRYSLFDTTLNTNSLEGLIKLNEKKTDSNKNDEHLKHVCEINSLDVREIKKTNSTSKQELLNFNDKSSTDTSEINDISERNLCTKEITRTNVCITQEDSAIEHELKSYCLLKILQKHINNNPSKKNKKMCNKKFLHIGLMADEFVSKQLQRLIDNDWQNSIHWDVIEKLKFTCSSRIIAKGIIEFLSTEQEHNRNLDNSYTPPAPLMTKAQQRISALLIDLEKSMPTVFQFVQVGIEYKLFRLNQGIERYAIESLARMYTVLARIKKDREKVRIFCCDALYCLGVHAILILYTVLTSWPEVFPNNETSTNRLLPKCMAHLIMAQQATDYPKLYALKNLVSMFYKYPMGTLSKDLLKELLTALQERNDSEAEIAIILLAKREGTKWTHTNIIKGALLSMIINEKFPSTYRAFSLLGNLMRVFPIEDKDNLVGQIVEQLCDLINSDKGSDEQKEGVFSALLSLSRHKFDEVIQNTLKWTPSVPLHDRTMEQISGLFNTHDPDFWRAYLRKNRQLFVTLEENKT</sequence>
<organism evidence="4 5">
    <name type="scientific">Bombus bifarius</name>
    <dbReference type="NCBI Taxonomy" id="103933"/>
    <lineage>
        <taxon>Eukaryota</taxon>
        <taxon>Metazoa</taxon>
        <taxon>Ecdysozoa</taxon>
        <taxon>Arthropoda</taxon>
        <taxon>Hexapoda</taxon>
        <taxon>Insecta</taxon>
        <taxon>Pterygota</taxon>
        <taxon>Neoptera</taxon>
        <taxon>Endopterygota</taxon>
        <taxon>Hymenoptera</taxon>
        <taxon>Apocrita</taxon>
        <taxon>Aculeata</taxon>
        <taxon>Apoidea</taxon>
        <taxon>Anthophila</taxon>
        <taxon>Apidae</taxon>
        <taxon>Bombus</taxon>
        <taxon>Pyrobombus</taxon>
    </lineage>
</organism>
<evidence type="ECO:0000313" key="5">
    <source>
        <dbReference type="RefSeq" id="XP_033310657.1"/>
    </source>
</evidence>
<name>A0A6P8N7A6_9HYME</name>
<evidence type="ECO:0000256" key="1">
    <source>
        <dbReference type="ARBA" id="ARBA00022581"/>
    </source>
</evidence>
<dbReference type="GeneID" id="117211144"/>
<feature type="coiled-coil region" evidence="2">
    <location>
        <begin position="38"/>
        <end position="107"/>
    </location>
</feature>
<keyword evidence="4" id="KW-1185">Reference proteome</keyword>